<evidence type="ECO:0000256" key="5">
    <source>
        <dbReference type="ARBA" id="ARBA00022801"/>
    </source>
</evidence>
<keyword evidence="5" id="KW-0378">Hydrolase</keyword>
<protein>
    <recommendedName>
        <fullName evidence="10">Tannase/feruloyl esterase family alpha/beta hydrolase</fullName>
    </recommendedName>
</protein>
<evidence type="ECO:0000256" key="3">
    <source>
        <dbReference type="ARBA" id="ARBA00022723"/>
    </source>
</evidence>
<dbReference type="PANTHER" id="PTHR33938:SF15">
    <property type="entry name" value="FERULOYL ESTERASE B-RELATED"/>
    <property type="match status" value="1"/>
</dbReference>
<keyword evidence="9" id="KW-1185">Reference proteome</keyword>
<comment type="caution">
    <text evidence="8">The sequence shown here is derived from an EMBL/GenBank/DDBJ whole genome shotgun (WGS) entry which is preliminary data.</text>
</comment>
<dbReference type="GO" id="GO:0046872">
    <property type="term" value="F:metal ion binding"/>
    <property type="evidence" value="ECO:0007669"/>
    <property type="project" value="UniProtKB-KW"/>
</dbReference>
<keyword evidence="3" id="KW-0479">Metal-binding</keyword>
<dbReference type="Proteomes" id="UP000244248">
    <property type="component" value="Unassembled WGS sequence"/>
</dbReference>
<name>A0A2T5MF16_9GAMM</name>
<keyword evidence="2" id="KW-0719">Serine esterase</keyword>
<proteinExistence type="inferred from homology"/>
<accession>A0A2T5MF16</accession>
<evidence type="ECO:0000313" key="8">
    <source>
        <dbReference type="EMBL" id="PTU31168.1"/>
    </source>
</evidence>
<reference evidence="8 9" key="1">
    <citation type="submission" date="2018-04" db="EMBL/GenBank/DDBJ databases">
        <title>Novel species isolated from glacier.</title>
        <authorList>
            <person name="Liu Q."/>
            <person name="Xin Y.-H."/>
        </authorList>
    </citation>
    <scope>NUCLEOTIDE SEQUENCE [LARGE SCALE GENOMIC DNA]</scope>
    <source>
        <strain evidence="8 9">GT1R17</strain>
    </source>
</reference>
<dbReference type="InterPro" id="IPR011118">
    <property type="entry name" value="Tannase/feruloyl_esterase"/>
</dbReference>
<comment type="similarity">
    <text evidence="1">Belongs to the tannase family.</text>
</comment>
<evidence type="ECO:0000256" key="6">
    <source>
        <dbReference type="ARBA" id="ARBA00022837"/>
    </source>
</evidence>
<keyword evidence="6" id="KW-0106">Calcium</keyword>
<dbReference type="EMBL" id="QANS01000004">
    <property type="protein sequence ID" value="PTU31168.1"/>
    <property type="molecule type" value="Genomic_DNA"/>
</dbReference>
<evidence type="ECO:0000256" key="7">
    <source>
        <dbReference type="ARBA" id="ARBA00023157"/>
    </source>
</evidence>
<sequence>MPFLHGRGSEFASCIIFTSVKESHVKNALLKFSFIVIGLSVFAPTANAKNDADAKTRCEVLENLVIPDLKIKSVKVLSPEAGQPEYCRVTGFVGRAGFELRLPTSRWNGKYYMAGCGSFCGTLRTQDPAYKDGISRGYATIVTDAGHQSWTPAGTKWARDDQEARTDHAWRAIHNVAVAGRQITQAYYGFNVKRAYFNGCSNGGRQGLMEAARFPDDFDGILAEAPAQNVLSMLMVWTNTLLSDTAADGKSIFNAKKMPLVQRAVAKACGDADGVVSDPQNCKFDPAVLQCAVADSPDCLSAADVSVLRAWYGGPSGSADYENLGGVPFGSEVFWTGRGGVPLILRAIWPFMSGGLPIDSVLLPLKYGSTLLMRDVLATPAFDSDYNAKNFDPARDLPRLKKFSAEMSPSSDLRAFKASGGKLLITQGTADVAVPPAFTIDYWRKTQASLGTQAPNTVRMFMVPGMGHCGNGDGPRLPGYDTGDYDPLTALEKWVEQGIAPDAIIATRRDESGRVTRSEPLCALPARAVYLGKGDRANPQNWLCR</sequence>
<keyword evidence="4" id="KW-0732">Signal</keyword>
<organism evidence="8 9">
    <name type="scientific">Stenotrophobium rhamnosiphilum</name>
    <dbReference type="NCBI Taxonomy" id="2029166"/>
    <lineage>
        <taxon>Bacteria</taxon>
        <taxon>Pseudomonadati</taxon>
        <taxon>Pseudomonadota</taxon>
        <taxon>Gammaproteobacteria</taxon>
        <taxon>Nevskiales</taxon>
        <taxon>Nevskiaceae</taxon>
        <taxon>Stenotrophobium</taxon>
    </lineage>
</organism>
<gene>
    <name evidence="8" type="ORF">CJD38_12860</name>
</gene>
<evidence type="ECO:0000256" key="4">
    <source>
        <dbReference type="ARBA" id="ARBA00022729"/>
    </source>
</evidence>
<dbReference type="Pfam" id="PF07519">
    <property type="entry name" value="Tannase"/>
    <property type="match status" value="2"/>
</dbReference>
<dbReference type="SUPFAM" id="SSF53474">
    <property type="entry name" value="alpha/beta-Hydrolases"/>
    <property type="match status" value="1"/>
</dbReference>
<dbReference type="PANTHER" id="PTHR33938">
    <property type="entry name" value="FERULOYL ESTERASE B-RELATED"/>
    <property type="match status" value="1"/>
</dbReference>
<dbReference type="InterPro" id="IPR029058">
    <property type="entry name" value="AB_hydrolase_fold"/>
</dbReference>
<evidence type="ECO:0000256" key="2">
    <source>
        <dbReference type="ARBA" id="ARBA00022487"/>
    </source>
</evidence>
<dbReference type="GO" id="GO:0052689">
    <property type="term" value="F:carboxylic ester hydrolase activity"/>
    <property type="evidence" value="ECO:0007669"/>
    <property type="project" value="UniProtKB-KW"/>
</dbReference>
<keyword evidence="7" id="KW-1015">Disulfide bond</keyword>
<dbReference type="Gene3D" id="3.40.50.1820">
    <property type="entry name" value="alpha/beta hydrolase"/>
    <property type="match status" value="1"/>
</dbReference>
<dbReference type="AlphaFoldDB" id="A0A2T5MF16"/>
<evidence type="ECO:0008006" key="10">
    <source>
        <dbReference type="Google" id="ProtNLM"/>
    </source>
</evidence>
<evidence type="ECO:0000313" key="9">
    <source>
        <dbReference type="Proteomes" id="UP000244248"/>
    </source>
</evidence>
<evidence type="ECO:0000256" key="1">
    <source>
        <dbReference type="ARBA" id="ARBA00006249"/>
    </source>
</evidence>